<dbReference type="SFLD" id="SFLDS00003">
    <property type="entry name" value="Haloacid_Dehalogenase"/>
    <property type="match status" value="1"/>
</dbReference>
<keyword evidence="1" id="KW-0378">Hydrolase</keyword>
<dbReference type="OrthoDB" id="414934at2"/>
<dbReference type="NCBIfam" id="TIGR01509">
    <property type="entry name" value="HAD-SF-IA-v3"/>
    <property type="match status" value="1"/>
</dbReference>
<accession>A0A0D6P4N6</accession>
<dbReference type="PANTHER" id="PTHR42896">
    <property type="entry name" value="XYLULOSE-1,5-BISPHOSPHATE (XUBP) PHOSPHATASE"/>
    <property type="match status" value="1"/>
</dbReference>
<dbReference type="InterPro" id="IPR044999">
    <property type="entry name" value="CbbY-like"/>
</dbReference>
<evidence type="ECO:0000313" key="1">
    <source>
        <dbReference type="EMBL" id="GAN76720.1"/>
    </source>
</evidence>
<keyword evidence="2" id="KW-1185">Reference proteome</keyword>
<dbReference type="AlphaFoldDB" id="A0A0D6P4N6"/>
<dbReference type="InterPro" id="IPR006439">
    <property type="entry name" value="HAD-SF_hydro_IA"/>
</dbReference>
<reference evidence="1 2" key="1">
    <citation type="submission" date="2012-11" db="EMBL/GenBank/DDBJ databases">
        <title>Whole genome sequence of Acidisphaera rubrifaciens HS-AP3.</title>
        <authorList>
            <person name="Azuma Y."/>
            <person name="Higashiura N."/>
            <person name="Hirakawa H."/>
            <person name="Matsushita K."/>
        </authorList>
    </citation>
    <scope>NUCLEOTIDE SEQUENCE [LARGE SCALE GENOMIC DNA]</scope>
    <source>
        <strain evidence="1 2">HS-AP3</strain>
    </source>
</reference>
<gene>
    <name evidence="1" type="ORF">Asru_0152_02</name>
</gene>
<dbReference type="InterPro" id="IPR023214">
    <property type="entry name" value="HAD_sf"/>
</dbReference>
<dbReference type="InterPro" id="IPR036412">
    <property type="entry name" value="HAD-like_sf"/>
</dbReference>
<dbReference type="SFLD" id="SFLDF00035">
    <property type="entry name" value="phosphoglycolate_phosphatase"/>
    <property type="match status" value="1"/>
</dbReference>
<dbReference type="InterPro" id="IPR023198">
    <property type="entry name" value="PGP-like_dom2"/>
</dbReference>
<protein>
    <submittedName>
        <fullName evidence="1">Hydrolase</fullName>
    </submittedName>
</protein>
<sequence length="251" mass="26807">MPDADLPAALIFDVDGTLAETEEAHRHAFNEAFAEAGLDWHWDQARYRRLLDVTGGKERIRFHQELAGLSVLDDPAIARLHARKTALYVAHVDGGRLGLRPGIARLINQARAAGIPLAIATTTSLANVESLLRATLGAGAPGWFAAIGAGDMVARKKPAPDIYRHVLDRLGVDPARSVAFEDSVNGLEAARAAGLPTLVTVSRYTDDQRFTGALAVLDHLGEPDQPCRALAGRAPAGGVVNLPALRDWLRG</sequence>
<dbReference type="RefSeq" id="WP_048860596.1">
    <property type="nucleotide sequence ID" value="NZ_BANB01000152.1"/>
</dbReference>
<dbReference type="Proteomes" id="UP000032680">
    <property type="component" value="Unassembled WGS sequence"/>
</dbReference>
<name>A0A0D6P4N6_9PROT</name>
<organism evidence="1 2">
    <name type="scientific">Acidisphaera rubrifaciens HS-AP3</name>
    <dbReference type="NCBI Taxonomy" id="1231350"/>
    <lineage>
        <taxon>Bacteria</taxon>
        <taxon>Pseudomonadati</taxon>
        <taxon>Pseudomonadota</taxon>
        <taxon>Alphaproteobacteria</taxon>
        <taxon>Acetobacterales</taxon>
        <taxon>Acetobacteraceae</taxon>
        <taxon>Acidisphaera</taxon>
    </lineage>
</organism>
<dbReference type="SFLD" id="SFLDG01129">
    <property type="entry name" value="C1.5:_HAD__Beta-PGM__Phosphata"/>
    <property type="match status" value="1"/>
</dbReference>
<comment type="caution">
    <text evidence="1">The sequence shown here is derived from an EMBL/GenBank/DDBJ whole genome shotgun (WGS) entry which is preliminary data.</text>
</comment>
<dbReference type="Gene3D" id="1.10.150.240">
    <property type="entry name" value="Putative phosphatase, domain 2"/>
    <property type="match status" value="1"/>
</dbReference>
<dbReference type="Gene3D" id="3.40.50.1000">
    <property type="entry name" value="HAD superfamily/HAD-like"/>
    <property type="match status" value="1"/>
</dbReference>
<evidence type="ECO:0000313" key="2">
    <source>
        <dbReference type="Proteomes" id="UP000032680"/>
    </source>
</evidence>
<dbReference type="SUPFAM" id="SSF56784">
    <property type="entry name" value="HAD-like"/>
    <property type="match status" value="1"/>
</dbReference>
<dbReference type="GO" id="GO:0016787">
    <property type="term" value="F:hydrolase activity"/>
    <property type="evidence" value="ECO:0007669"/>
    <property type="project" value="UniProtKB-KW"/>
</dbReference>
<dbReference type="EMBL" id="BANB01000152">
    <property type="protein sequence ID" value="GAN76720.1"/>
    <property type="molecule type" value="Genomic_DNA"/>
</dbReference>
<dbReference type="Pfam" id="PF00702">
    <property type="entry name" value="Hydrolase"/>
    <property type="match status" value="1"/>
</dbReference>
<dbReference type="SFLD" id="SFLDG01135">
    <property type="entry name" value="C1.5.6:_HAD__Beta-PGM__Phospha"/>
    <property type="match status" value="1"/>
</dbReference>
<proteinExistence type="predicted"/>
<dbReference type="PRINTS" id="PR00413">
    <property type="entry name" value="HADHALOGNASE"/>
</dbReference>
<dbReference type="PANTHER" id="PTHR42896:SF2">
    <property type="entry name" value="CBBY-LIKE PROTEIN"/>
    <property type="match status" value="1"/>
</dbReference>